<protein>
    <submittedName>
        <fullName evidence="8">Uncharacterized protein</fullName>
    </submittedName>
</protein>
<dbReference type="EMBL" id="RCMI01000087">
    <property type="protein sequence ID" value="KAG2936857.1"/>
    <property type="molecule type" value="Genomic_DNA"/>
</dbReference>
<evidence type="ECO:0000313" key="5">
    <source>
        <dbReference type="EMBL" id="KAG2993595.1"/>
    </source>
</evidence>
<sequence>MKKSLLSKQDSIRWLQTLVALLMTVGVFSVMWELIALHTQRSSFLAAFDELERHVSSDDLLHLNYLQTGCRVENNTVFPWVYAAPGISADLPVPRAQSSTSLLHQGDPRLVDELRQCPDVDIYLPSSARGPAGCAAVAGPLKFLQSRLLPDWAFNGEVYDIVSRHKTSYFELCPDTPMLFLAPEHVLSLTKHPSWPSTKPVYLMAPGLDLKTTPSTPPDHFTQSVLNRTDVVLCRTKLCDQDLKQFLERQTTSTNKKSRVIYTGQVTVDPSNFVHRVLGDGAVREKNMTDFASPRFAHTTWDISSKTTQDVINCWSSHVNELPPLDVYLLKEYQDDKPTEGERLYKPFPGTNSTKIQILDPVNFARAFGNSSFFICPTATDDCLDLARASGGVIVTADGYPMNELISGPSEGILFPTDQTSQAETRPDDSLLLPPSPVNYRSLNLCETLVKAGPSTSLNDRVALGTQIRHHFNEDAKFFMLRMLELRVFADHESQDQDRNLRRPH</sequence>
<dbReference type="EMBL" id="RCMK01000021">
    <property type="protein sequence ID" value="KAG2953793.1"/>
    <property type="molecule type" value="Genomic_DNA"/>
</dbReference>
<reference evidence="2" key="2">
    <citation type="submission" date="2018-10" db="EMBL/GenBank/DDBJ databases">
        <title>Effector identification in a new, highly contiguous assembly of the strawberry crown rot pathogen Phytophthora cactorum.</title>
        <authorList>
            <person name="Armitage A.D."/>
            <person name="Nellist C.F."/>
            <person name="Bates H."/>
            <person name="Vickerstaff R.J."/>
            <person name="Harrison R.J."/>
        </authorList>
    </citation>
    <scope>NUCLEOTIDE SEQUENCE</scope>
    <source>
        <strain evidence="2">15-7</strain>
        <strain evidence="3">4032</strain>
        <strain evidence="4">4040</strain>
        <strain evidence="5">P415</strain>
        <strain evidence="6">P421</strain>
    </source>
</reference>
<reference evidence="8 9" key="1">
    <citation type="submission" date="2018-01" db="EMBL/GenBank/DDBJ databases">
        <title>Draft genome of the strawberry crown rot pathogen Phytophthora cactorum.</title>
        <authorList>
            <person name="Armitage A.D."/>
            <person name="Lysoe E."/>
            <person name="Nellist C.F."/>
            <person name="Harrison R.J."/>
            <person name="Brurberg M.B."/>
        </authorList>
    </citation>
    <scope>NUCLEOTIDE SEQUENCE [LARGE SCALE GENOMIC DNA]</scope>
    <source>
        <strain evidence="8 9">10300</strain>
    </source>
</reference>
<keyword evidence="1" id="KW-0472">Membrane</keyword>
<evidence type="ECO:0000313" key="9">
    <source>
        <dbReference type="Proteomes" id="UP000251314"/>
    </source>
</evidence>
<evidence type="ECO:0000256" key="1">
    <source>
        <dbReference type="SAM" id="Phobius"/>
    </source>
</evidence>
<dbReference type="Proteomes" id="UP000697107">
    <property type="component" value="Unassembled WGS sequence"/>
</dbReference>
<dbReference type="Proteomes" id="UP000735874">
    <property type="component" value="Unassembled WGS sequence"/>
</dbReference>
<comment type="caution">
    <text evidence="8">The sequence shown here is derived from an EMBL/GenBank/DDBJ whole genome shotgun (WGS) entry which is preliminary data.</text>
</comment>
<dbReference type="Proteomes" id="UP000688947">
    <property type="component" value="Unassembled WGS sequence"/>
</dbReference>
<keyword evidence="9" id="KW-1185">Reference proteome</keyword>
<evidence type="ECO:0000313" key="4">
    <source>
        <dbReference type="EMBL" id="KAG2953793.1"/>
    </source>
</evidence>
<dbReference type="OrthoDB" id="2100592at2759"/>
<proteinExistence type="predicted"/>
<dbReference type="EMBL" id="RCML01000070">
    <property type="protein sequence ID" value="KAG2993595.1"/>
    <property type="molecule type" value="Genomic_DNA"/>
</dbReference>
<gene>
    <name evidence="7" type="ORF">JG687_00013660</name>
    <name evidence="8" type="ORF">PC110_g2576</name>
    <name evidence="2" type="ORF">PC113_g1906</name>
    <name evidence="3" type="ORF">PC115_g4518</name>
    <name evidence="4" type="ORF">PC117_g1757</name>
    <name evidence="5" type="ORF">PC118_g3925</name>
    <name evidence="6" type="ORF">PC129_g4810</name>
</gene>
<dbReference type="Proteomes" id="UP000736787">
    <property type="component" value="Unassembled WGS sequence"/>
</dbReference>
<dbReference type="AlphaFoldDB" id="A0A329T006"/>
<keyword evidence="1" id="KW-1133">Transmembrane helix</keyword>
<accession>A0A329T006</accession>
<organism evidence="8 9">
    <name type="scientific">Phytophthora cactorum</name>
    <dbReference type="NCBI Taxonomy" id="29920"/>
    <lineage>
        <taxon>Eukaryota</taxon>
        <taxon>Sar</taxon>
        <taxon>Stramenopiles</taxon>
        <taxon>Oomycota</taxon>
        <taxon>Peronosporomycetes</taxon>
        <taxon>Peronosporales</taxon>
        <taxon>Peronosporaceae</taxon>
        <taxon>Phytophthora</taxon>
    </lineage>
</organism>
<reference evidence="7" key="3">
    <citation type="submission" date="2021-01" db="EMBL/GenBank/DDBJ databases">
        <title>Phytophthora aleatoria, a newly-described species from Pinus radiata is distinct from Phytophthora cactorum isolates based on comparative genomics.</title>
        <authorList>
            <person name="Mcdougal R."/>
            <person name="Panda P."/>
            <person name="Williams N."/>
            <person name="Studholme D.J."/>
        </authorList>
    </citation>
    <scope>NUCLEOTIDE SEQUENCE</scope>
    <source>
        <strain evidence="7">NZFS 3830</strain>
    </source>
</reference>
<evidence type="ECO:0000313" key="7">
    <source>
        <dbReference type="EMBL" id="KAG6951363.1"/>
    </source>
</evidence>
<dbReference type="Proteomes" id="UP000251314">
    <property type="component" value="Unassembled WGS sequence"/>
</dbReference>
<evidence type="ECO:0000313" key="2">
    <source>
        <dbReference type="EMBL" id="KAG2867476.1"/>
    </source>
</evidence>
<evidence type="ECO:0000313" key="3">
    <source>
        <dbReference type="EMBL" id="KAG2936857.1"/>
    </source>
</evidence>
<dbReference type="Proteomes" id="UP000760860">
    <property type="component" value="Unassembled WGS sequence"/>
</dbReference>
<evidence type="ECO:0000313" key="6">
    <source>
        <dbReference type="EMBL" id="KAG3224562.1"/>
    </source>
</evidence>
<name>A0A329T006_9STRA</name>
<feature type="transmembrane region" description="Helical" evidence="1">
    <location>
        <begin position="12"/>
        <end position="32"/>
    </location>
</feature>
<evidence type="ECO:0000313" key="8">
    <source>
        <dbReference type="EMBL" id="RAW41222.1"/>
    </source>
</evidence>
<dbReference type="Proteomes" id="UP000774804">
    <property type="component" value="Unassembled WGS sequence"/>
</dbReference>
<dbReference type="VEuPathDB" id="FungiDB:PC110_g2576"/>
<dbReference type="EMBL" id="RCMV01000108">
    <property type="protein sequence ID" value="KAG3224562.1"/>
    <property type="molecule type" value="Genomic_DNA"/>
</dbReference>
<dbReference type="EMBL" id="JAENGZ010001023">
    <property type="protein sequence ID" value="KAG6951363.1"/>
    <property type="molecule type" value="Genomic_DNA"/>
</dbReference>
<keyword evidence="1" id="KW-0812">Transmembrane</keyword>
<dbReference type="EMBL" id="MJFZ01000034">
    <property type="protein sequence ID" value="RAW41222.1"/>
    <property type="molecule type" value="Genomic_DNA"/>
</dbReference>
<dbReference type="EMBL" id="RCMG01000024">
    <property type="protein sequence ID" value="KAG2867476.1"/>
    <property type="molecule type" value="Genomic_DNA"/>
</dbReference>